<evidence type="ECO:0008006" key="5">
    <source>
        <dbReference type="Google" id="ProtNLM"/>
    </source>
</evidence>
<proteinExistence type="predicted"/>
<protein>
    <recommendedName>
        <fullName evidence="5">Histone acetyltransferase</fullName>
    </recommendedName>
</protein>
<evidence type="ECO:0000313" key="4">
    <source>
        <dbReference type="Proteomes" id="UP001454036"/>
    </source>
</evidence>
<name>A0AAV3PHW3_LITER</name>
<accession>A0AAV3PHW3</accession>
<feature type="region of interest" description="Disordered" evidence="2">
    <location>
        <begin position="128"/>
        <end position="165"/>
    </location>
</feature>
<evidence type="ECO:0000256" key="2">
    <source>
        <dbReference type="SAM" id="MobiDB-lite"/>
    </source>
</evidence>
<keyword evidence="4" id="KW-1185">Reference proteome</keyword>
<feature type="region of interest" description="Disordered" evidence="2">
    <location>
        <begin position="397"/>
        <end position="423"/>
    </location>
</feature>
<keyword evidence="1" id="KW-0539">Nucleus</keyword>
<dbReference type="PANTHER" id="PTHR35300">
    <property type="entry name" value="COACTIVATOR CBP, KIX DOMAIN-CONTAINING PROTEIN-RELATED"/>
    <property type="match status" value="1"/>
</dbReference>
<sequence>MPRPGPRPYECVRRAWHSDRHQPIRGSIIQQIFRVVHERHGVKSKKNREWQEKLPVVVLKAEEIMYSKANSEAEYVDLDTLWDRLNDAIDTIIRRDESADSGQFLPPCVEAALNLGCVPVRASRSQRHNTPRSYLSPRTEETGIPPNVLRTERNPTMGDVHPSSRLVSGTTINVKSANLASEISSGLMPQIGNRPNLSSTNTPSAYNNIFPMDTNMSNVGSVYPLYYDNRDSQGPVDLAQPKVRQLKSQELHISKTIILGVPVFPSTAEPADVGMPSIFHCKNRSMAHKPCCQENFRDKRLVEPEMECDLSLRLGSSFGSSLGMAADSPGDSPDATPSNYQREFSFFPVKASNDPCLAQTRRRDLESGGQFPESVIGKRKASLVNMDWPFCWKEEPTSKHFSGQMRGPDGTGNPTAERNTNSE</sequence>
<gene>
    <name evidence="3" type="ORF">LIER_10066</name>
</gene>
<dbReference type="GO" id="GO:0006355">
    <property type="term" value="P:regulation of DNA-templated transcription"/>
    <property type="evidence" value="ECO:0007669"/>
    <property type="project" value="InterPro"/>
</dbReference>
<dbReference type="EMBL" id="BAABME010001761">
    <property type="protein sequence ID" value="GAA0151324.1"/>
    <property type="molecule type" value="Genomic_DNA"/>
</dbReference>
<evidence type="ECO:0000313" key="3">
    <source>
        <dbReference type="EMBL" id="GAA0151324.1"/>
    </source>
</evidence>
<reference evidence="3 4" key="1">
    <citation type="submission" date="2024-01" db="EMBL/GenBank/DDBJ databases">
        <title>The complete chloroplast genome sequence of Lithospermum erythrorhizon: insights into the phylogenetic relationship among Boraginaceae species and the maternal lineages of purple gromwells.</title>
        <authorList>
            <person name="Okada T."/>
            <person name="Watanabe K."/>
        </authorList>
    </citation>
    <scope>NUCLEOTIDE SEQUENCE [LARGE SCALE GENOMIC DNA]</scope>
</reference>
<comment type="caution">
    <text evidence="3">The sequence shown here is derived from an EMBL/GenBank/DDBJ whole genome shotgun (WGS) entry which is preliminary data.</text>
</comment>
<organism evidence="3 4">
    <name type="scientific">Lithospermum erythrorhizon</name>
    <name type="common">Purple gromwell</name>
    <name type="synonym">Lithospermum officinale var. erythrorhizon</name>
    <dbReference type="NCBI Taxonomy" id="34254"/>
    <lineage>
        <taxon>Eukaryota</taxon>
        <taxon>Viridiplantae</taxon>
        <taxon>Streptophyta</taxon>
        <taxon>Embryophyta</taxon>
        <taxon>Tracheophyta</taxon>
        <taxon>Spermatophyta</taxon>
        <taxon>Magnoliopsida</taxon>
        <taxon>eudicotyledons</taxon>
        <taxon>Gunneridae</taxon>
        <taxon>Pentapetalae</taxon>
        <taxon>asterids</taxon>
        <taxon>lamiids</taxon>
        <taxon>Boraginales</taxon>
        <taxon>Boraginaceae</taxon>
        <taxon>Boraginoideae</taxon>
        <taxon>Lithospermeae</taxon>
        <taxon>Lithospermum</taxon>
    </lineage>
</organism>
<dbReference type="InterPro" id="IPR036529">
    <property type="entry name" value="KIX_dom_sf"/>
</dbReference>
<feature type="compositionally biased region" description="Polar residues" evidence="2">
    <location>
        <begin position="412"/>
        <end position="423"/>
    </location>
</feature>
<dbReference type="PANTHER" id="PTHR35300:SF4">
    <property type="entry name" value="HISTONE ACETYLTRANSFERASE"/>
    <property type="match status" value="1"/>
</dbReference>
<evidence type="ECO:0000256" key="1">
    <source>
        <dbReference type="ARBA" id="ARBA00023242"/>
    </source>
</evidence>
<dbReference type="AlphaFoldDB" id="A0AAV3PHW3"/>
<dbReference type="Proteomes" id="UP001454036">
    <property type="component" value="Unassembled WGS sequence"/>
</dbReference>
<dbReference type="Gene3D" id="1.10.246.20">
    <property type="entry name" value="Coactivator CBP, KIX domain"/>
    <property type="match status" value="1"/>
</dbReference>
<dbReference type="GO" id="GO:0003712">
    <property type="term" value="F:transcription coregulator activity"/>
    <property type="evidence" value="ECO:0007669"/>
    <property type="project" value="InterPro"/>
</dbReference>